<dbReference type="RefSeq" id="WP_198127929.1">
    <property type="nucleotide sequence ID" value="NZ_JAECZC010000086.1"/>
</dbReference>
<proteinExistence type="predicted"/>
<evidence type="ECO:0000313" key="1">
    <source>
        <dbReference type="EMBL" id="MBH8566163.1"/>
    </source>
</evidence>
<organism evidence="1 2">
    <name type="scientific">Amazonocrinis nigriterrae CENA67</name>
    <dbReference type="NCBI Taxonomy" id="2794033"/>
    <lineage>
        <taxon>Bacteria</taxon>
        <taxon>Bacillati</taxon>
        <taxon>Cyanobacteriota</taxon>
        <taxon>Cyanophyceae</taxon>
        <taxon>Nostocales</taxon>
        <taxon>Nostocaceae</taxon>
        <taxon>Amazonocrinis</taxon>
        <taxon>Amazonocrinis nigriterrae</taxon>
    </lineage>
</organism>
<protein>
    <submittedName>
        <fullName evidence="1">Uncharacterized protein</fullName>
    </submittedName>
</protein>
<dbReference type="Proteomes" id="UP000632766">
    <property type="component" value="Unassembled WGS sequence"/>
</dbReference>
<accession>A0A8J7HZC7</accession>
<comment type="caution">
    <text evidence="1">The sequence shown here is derived from an EMBL/GenBank/DDBJ whole genome shotgun (WGS) entry which is preliminary data.</text>
</comment>
<sequence>MPRSPIDFLDEKQIPLGFVSLVRAIANYRKYRVLAVEAYFRTVLIATSFEITWFLTPGASSRETRPTHWLLSTQHSALCYISST</sequence>
<reference evidence="1 2" key="1">
    <citation type="journal article" date="2021" name="Int. J. Syst. Evol. Microbiol.">
        <title>Amazonocrinis nigriterrae gen. nov., sp. nov., Atlanticothrix silvestris gen. nov., sp. nov. and Dendronalium phyllosphericum gen. nov., sp. nov., nostocacean cyanobacteria from Brazilian environments.</title>
        <authorList>
            <person name="Alvarenga D.O."/>
            <person name="Andreote A.P.D."/>
            <person name="Branco L.H.Z."/>
            <person name="Delbaje E."/>
            <person name="Cruz R.B."/>
            <person name="Varani A.M."/>
            <person name="Fiore M.F."/>
        </authorList>
    </citation>
    <scope>NUCLEOTIDE SEQUENCE [LARGE SCALE GENOMIC DNA]</scope>
    <source>
        <strain evidence="1 2">CENA67</strain>
    </source>
</reference>
<dbReference type="EMBL" id="JAECZC010000086">
    <property type="protein sequence ID" value="MBH8566163.1"/>
    <property type="molecule type" value="Genomic_DNA"/>
</dbReference>
<gene>
    <name evidence="1" type="ORF">I8748_29075</name>
</gene>
<name>A0A8J7HZC7_9NOST</name>
<dbReference type="AlphaFoldDB" id="A0A8J7HZC7"/>
<keyword evidence="2" id="KW-1185">Reference proteome</keyword>
<evidence type="ECO:0000313" key="2">
    <source>
        <dbReference type="Proteomes" id="UP000632766"/>
    </source>
</evidence>